<comment type="caution">
    <text evidence="2">The sequence shown here is derived from an EMBL/GenBank/DDBJ whole genome shotgun (WGS) entry which is preliminary data.</text>
</comment>
<feature type="transmembrane region" description="Helical" evidence="1">
    <location>
        <begin position="20"/>
        <end position="41"/>
    </location>
</feature>
<proteinExistence type="predicted"/>
<dbReference type="InterPro" id="IPR021556">
    <property type="entry name" value="DUF2950"/>
</dbReference>
<dbReference type="Pfam" id="PF11453">
    <property type="entry name" value="DUF2950"/>
    <property type="match status" value="1"/>
</dbReference>
<dbReference type="RefSeq" id="WP_230562066.1">
    <property type="nucleotide sequence ID" value="NZ_JAJITC010000007.1"/>
</dbReference>
<sequence length="320" mass="35100">MSGQSITGKRARDDSRWRVAASRIVACAMVLALSVPLTALAEGQRTFATPEDAVAALSSALKTDDEASLVAIFGEKHKSLVVSPDQAENEANWAKASKELEAYHVLDDGGPDRRILLVGDEAWPMPIPIVKEGGSWRFATEQGEEELINRRIGSNEREAIKVMHAYIDAQRQYASRDRNHDGLLQYAQKLASTPGKQDGLYWHTDENSGEEESPFGPLVAASSEYLKGHAAGDSYRGYHFRILTRQGKSAPGGAFSYVINGHMIAGFAMVAYPAQYGTSGVMTFLVNNNGVIYQKDRGPHAPPLTEFNPDHTWQRVEEPL</sequence>
<evidence type="ECO:0000313" key="3">
    <source>
        <dbReference type="Proteomes" id="UP001430614"/>
    </source>
</evidence>
<dbReference type="EMBL" id="JAJITC010000007">
    <property type="protein sequence ID" value="MCC8403210.1"/>
    <property type="molecule type" value="Genomic_DNA"/>
</dbReference>
<reference evidence="2 3" key="1">
    <citation type="submission" date="2021-11" db="EMBL/GenBank/DDBJ databases">
        <authorList>
            <person name="Oh E.-T."/>
            <person name="Kim S.-B."/>
        </authorList>
    </citation>
    <scope>NUCLEOTIDE SEQUENCE [LARGE SCALE GENOMIC DNA]</scope>
    <source>
        <strain evidence="2 3">MMS20-SJTN17</strain>
    </source>
</reference>
<evidence type="ECO:0000313" key="2">
    <source>
        <dbReference type="EMBL" id="MCC8403210.1"/>
    </source>
</evidence>
<name>A0ABS8KET3_9BURK</name>
<keyword evidence="3" id="KW-1185">Reference proteome</keyword>
<gene>
    <name evidence="2" type="ORF">LJ655_15155</name>
</gene>
<organism evidence="2 3">
    <name type="scientific">Paraburkholderia translucens</name>
    <dbReference type="NCBI Taxonomy" id="2886945"/>
    <lineage>
        <taxon>Bacteria</taxon>
        <taxon>Pseudomonadati</taxon>
        <taxon>Pseudomonadota</taxon>
        <taxon>Betaproteobacteria</taxon>
        <taxon>Burkholderiales</taxon>
        <taxon>Burkholderiaceae</taxon>
        <taxon>Paraburkholderia</taxon>
    </lineage>
</organism>
<protein>
    <submittedName>
        <fullName evidence="2">DUF2950 domain-containing protein</fullName>
    </submittedName>
</protein>
<dbReference type="Proteomes" id="UP001430614">
    <property type="component" value="Unassembled WGS sequence"/>
</dbReference>
<evidence type="ECO:0000256" key="1">
    <source>
        <dbReference type="SAM" id="Phobius"/>
    </source>
</evidence>
<keyword evidence="1" id="KW-1133">Transmembrane helix</keyword>
<accession>A0ABS8KET3</accession>
<keyword evidence="1" id="KW-0812">Transmembrane</keyword>
<keyword evidence="1" id="KW-0472">Membrane</keyword>